<dbReference type="InterPro" id="IPR036638">
    <property type="entry name" value="HLH_DNA-bd_sf"/>
</dbReference>
<reference evidence="6 7" key="1">
    <citation type="journal article" date="2016" name="DNA Res.">
        <title>The draft genome of MD-2 pineapple using hybrid error correction of long reads.</title>
        <authorList>
            <person name="Redwan R.M."/>
            <person name="Saidin A."/>
            <person name="Kumar S.V."/>
        </authorList>
    </citation>
    <scope>NUCLEOTIDE SEQUENCE [LARGE SCALE GENOMIC DNA]</scope>
    <source>
        <strain evidence="7">cv. MD2</strain>
        <tissue evidence="6">Leaf</tissue>
    </source>
</reference>
<dbReference type="PROSITE" id="PS50888">
    <property type="entry name" value="BHLH"/>
    <property type="match status" value="1"/>
</dbReference>
<proteinExistence type="inferred from homology"/>
<gene>
    <name evidence="6" type="ORF">ACMD2_05703</name>
</gene>
<name>A0A199VKK8_ANACO</name>
<dbReference type="STRING" id="4615.A0A199VKK8"/>
<evidence type="ECO:0000259" key="5">
    <source>
        <dbReference type="PROSITE" id="PS50888"/>
    </source>
</evidence>
<dbReference type="AlphaFoldDB" id="A0A199VKK8"/>
<organism evidence="6 7">
    <name type="scientific">Ananas comosus</name>
    <name type="common">Pineapple</name>
    <name type="synonym">Ananas ananas</name>
    <dbReference type="NCBI Taxonomy" id="4615"/>
    <lineage>
        <taxon>Eukaryota</taxon>
        <taxon>Viridiplantae</taxon>
        <taxon>Streptophyta</taxon>
        <taxon>Embryophyta</taxon>
        <taxon>Tracheophyta</taxon>
        <taxon>Spermatophyta</taxon>
        <taxon>Magnoliopsida</taxon>
        <taxon>Liliopsida</taxon>
        <taxon>Poales</taxon>
        <taxon>Bromeliaceae</taxon>
        <taxon>Bromelioideae</taxon>
        <taxon>Ananas</taxon>
    </lineage>
</organism>
<feature type="region of interest" description="Disordered" evidence="4">
    <location>
        <begin position="68"/>
        <end position="87"/>
    </location>
</feature>
<keyword evidence="3" id="KW-0804">Transcription</keyword>
<evidence type="ECO:0000256" key="2">
    <source>
        <dbReference type="ARBA" id="ARBA00023015"/>
    </source>
</evidence>
<comment type="caution">
    <text evidence="6">The sequence shown here is derived from an EMBL/GenBank/DDBJ whole genome shotgun (WGS) entry which is preliminary data.</text>
</comment>
<dbReference type="InterPro" id="IPR045239">
    <property type="entry name" value="bHLH95_bHLH"/>
</dbReference>
<comment type="similarity">
    <text evidence="1">Belongs to the bHLH protein family.</text>
</comment>
<accession>A0A199VKK8</accession>
<dbReference type="Pfam" id="PF00010">
    <property type="entry name" value="HLH"/>
    <property type="match status" value="1"/>
</dbReference>
<dbReference type="CDD" id="cd11393">
    <property type="entry name" value="bHLH_AtbHLH_like"/>
    <property type="match status" value="1"/>
</dbReference>
<dbReference type="GO" id="GO:0046983">
    <property type="term" value="F:protein dimerization activity"/>
    <property type="evidence" value="ECO:0007669"/>
    <property type="project" value="InterPro"/>
</dbReference>
<dbReference type="EMBL" id="LSRQ01001566">
    <property type="protein sequence ID" value="OAY77275.1"/>
    <property type="molecule type" value="Genomic_DNA"/>
</dbReference>
<dbReference type="SUPFAM" id="SSF47459">
    <property type="entry name" value="HLH, helix-loop-helix DNA-binding domain"/>
    <property type="match status" value="1"/>
</dbReference>
<keyword evidence="2" id="KW-0805">Transcription regulation</keyword>
<dbReference type="InterPro" id="IPR044658">
    <property type="entry name" value="bHLH92/bHLH041-like"/>
</dbReference>
<dbReference type="Proteomes" id="UP000092600">
    <property type="component" value="Unassembled WGS sequence"/>
</dbReference>
<evidence type="ECO:0000313" key="7">
    <source>
        <dbReference type="Proteomes" id="UP000092600"/>
    </source>
</evidence>
<sequence>MLMDPFYSFQDELQFHGEMPLWALSPEVEAPFNLVGAGLDPIPVDPQPVKRSAFEKYVRPEFGWTTECSNSKSGNGSGSGSSSSSSGRNIHLRVIELLRSMPRGKEESKGVEWSRGFRHMMRERQRREKLSQSYADLHSMLSTRSKGDKNSIVQSAALYIRELKGVRDELQRRNEEFKARLVGDDANVEGVKVKFEVANPSSTIDSMIGALRCLKNMDVKARAMRSNFSGHVLSTVMSIETKMSVSEVEKAIEGALANAETNKNQFPFHGSGGWALNSHVENMT</sequence>
<feature type="compositionally biased region" description="Low complexity" evidence="4">
    <location>
        <begin position="69"/>
        <end position="87"/>
    </location>
</feature>
<evidence type="ECO:0000313" key="6">
    <source>
        <dbReference type="EMBL" id="OAY77275.1"/>
    </source>
</evidence>
<dbReference type="PANTHER" id="PTHR46665:SF6">
    <property type="entry name" value="TRANSCRIPTION FACTOR BHLH92"/>
    <property type="match status" value="1"/>
</dbReference>
<dbReference type="SMART" id="SM00353">
    <property type="entry name" value="HLH"/>
    <property type="match status" value="1"/>
</dbReference>
<protein>
    <submittedName>
        <fullName evidence="6">Transcription factor bHLH92</fullName>
    </submittedName>
</protein>
<dbReference type="Gene3D" id="4.10.280.10">
    <property type="entry name" value="Helix-loop-helix DNA-binding domain"/>
    <property type="match status" value="1"/>
</dbReference>
<dbReference type="PANTHER" id="PTHR46665">
    <property type="entry name" value="TRANSCRIPTION FACTOR BHLH041-RELATED-RELATED"/>
    <property type="match status" value="1"/>
</dbReference>
<evidence type="ECO:0000256" key="4">
    <source>
        <dbReference type="SAM" id="MobiDB-lite"/>
    </source>
</evidence>
<evidence type="ECO:0000256" key="3">
    <source>
        <dbReference type="ARBA" id="ARBA00023163"/>
    </source>
</evidence>
<evidence type="ECO:0000256" key="1">
    <source>
        <dbReference type="ARBA" id="ARBA00005510"/>
    </source>
</evidence>
<dbReference type="InterPro" id="IPR011598">
    <property type="entry name" value="bHLH_dom"/>
</dbReference>
<feature type="domain" description="BHLH" evidence="5">
    <location>
        <begin position="114"/>
        <end position="163"/>
    </location>
</feature>